<dbReference type="EMBL" id="JEXD01000026">
    <property type="protein sequence ID" value="EXC06264.1"/>
    <property type="molecule type" value="Genomic_DNA"/>
</dbReference>
<evidence type="ECO:0000313" key="3">
    <source>
        <dbReference type="EMBL" id="EXC07814.1"/>
    </source>
</evidence>
<proteinExistence type="predicted"/>
<dbReference type="Proteomes" id="UP000021108">
    <property type="component" value="Unassembled WGS sequence"/>
</dbReference>
<dbReference type="EMBL" id="JEXD01000010">
    <property type="protein sequence ID" value="EXC07814.1"/>
    <property type="molecule type" value="Genomic_DNA"/>
</dbReference>
<gene>
    <name evidence="3" type="ORF">J506_1633</name>
    <name evidence="2" type="ORF">J506_2773</name>
    <name evidence="1" type="ORF">J506_3890</name>
</gene>
<evidence type="ECO:0000313" key="2">
    <source>
        <dbReference type="EMBL" id="EXC06264.1"/>
    </source>
</evidence>
<organism evidence="1 4">
    <name type="scientific">Acinetobacter baumannii 625974</name>
    <dbReference type="NCBI Taxonomy" id="1310607"/>
    <lineage>
        <taxon>Bacteria</taxon>
        <taxon>Pseudomonadati</taxon>
        <taxon>Pseudomonadota</taxon>
        <taxon>Gammaproteobacteria</taxon>
        <taxon>Moraxellales</taxon>
        <taxon>Moraxellaceae</taxon>
        <taxon>Acinetobacter</taxon>
        <taxon>Acinetobacter calcoaceticus/baumannii complex</taxon>
    </lineage>
</organism>
<evidence type="ECO:0000313" key="1">
    <source>
        <dbReference type="EMBL" id="EXC04292.1"/>
    </source>
</evidence>
<name>A0A009QCA8_ACIBA</name>
<accession>A0A009QCA8</accession>
<sequence>MKFGKQVRLTGLLKQKVITETLYKNGKIVKEEGYLSELACNHKCSCRDVLTLGDVFEREWIKTTSAVNDEMQFLEGLGTYDNFCYNTVIITSQKIKNRFGQRKVIHELDISAGPHGEHGKLIKFPENTHILEVKKKTAEIIVNAYKNGDWYFHLRDASNGEGCANCALAEIILECAQ</sequence>
<comment type="caution">
    <text evidence="1">The sequence shown here is derived from an EMBL/GenBank/DDBJ whole genome shotgun (WGS) entry which is preliminary data.</text>
</comment>
<reference evidence="1 4" key="1">
    <citation type="submission" date="2014-02" db="EMBL/GenBank/DDBJ databases">
        <title>Comparative genomics and transcriptomics to identify genetic mechanisms underlying the emergence of carbapenem resistant Acinetobacter baumannii (CRAb).</title>
        <authorList>
            <person name="Harris A.D."/>
            <person name="Johnson K.J."/>
            <person name="George J."/>
            <person name="Shefchek K."/>
            <person name="Daugherty S.C."/>
            <person name="Parankush S."/>
            <person name="Sadzewicz L."/>
            <person name="Tallon L."/>
            <person name="Sengamalay N."/>
            <person name="Hazen T.H."/>
            <person name="Rasko D.A."/>
        </authorList>
    </citation>
    <scope>NUCLEOTIDE SEQUENCE [LARGE SCALE GENOMIC DNA]</scope>
    <source>
        <strain evidence="1 4">625974</strain>
    </source>
</reference>
<dbReference type="AlphaFoldDB" id="A0A009QCA8"/>
<protein>
    <submittedName>
        <fullName evidence="1">Uncharacterized protein</fullName>
    </submittedName>
</protein>
<evidence type="ECO:0000313" key="4">
    <source>
        <dbReference type="Proteomes" id="UP000021108"/>
    </source>
</evidence>
<dbReference type="RefSeq" id="WP_032059235.1">
    <property type="nucleotide sequence ID" value="NZ_JEXD01000010.1"/>
</dbReference>
<dbReference type="EMBL" id="JEXD01000067">
    <property type="protein sequence ID" value="EXC04292.1"/>
    <property type="molecule type" value="Genomic_DNA"/>
</dbReference>
<dbReference type="PATRIC" id="fig|1310607.3.peg.1587"/>